<evidence type="ECO:0000256" key="3">
    <source>
        <dbReference type="ARBA" id="ARBA00022946"/>
    </source>
</evidence>
<dbReference type="GO" id="GO:0003735">
    <property type="term" value="F:structural constituent of ribosome"/>
    <property type="evidence" value="ECO:0007669"/>
    <property type="project" value="InterPro"/>
</dbReference>
<evidence type="ECO:0000256" key="1">
    <source>
        <dbReference type="ARBA" id="ARBA00004173"/>
    </source>
</evidence>
<organism evidence="10 11">
    <name type="scientific">Echinococcus multilocularis</name>
    <name type="common">Fox tapeworm</name>
    <dbReference type="NCBI Taxonomy" id="6211"/>
    <lineage>
        <taxon>Eukaryota</taxon>
        <taxon>Metazoa</taxon>
        <taxon>Spiralia</taxon>
        <taxon>Lophotrochozoa</taxon>
        <taxon>Platyhelminthes</taxon>
        <taxon>Cestoda</taxon>
        <taxon>Eucestoda</taxon>
        <taxon>Cyclophyllidea</taxon>
        <taxon>Taeniidae</taxon>
        <taxon>Echinococcus</taxon>
    </lineage>
</organism>
<feature type="region of interest" description="Disordered" evidence="9">
    <location>
        <begin position="117"/>
        <end position="147"/>
    </location>
</feature>
<reference evidence="10" key="1">
    <citation type="journal article" date="2013" name="Nature">
        <title>The genomes of four tapeworm species reveal adaptations to parasitism.</title>
        <authorList>
            <person name="Tsai I.J."/>
            <person name="Zarowiecki M."/>
            <person name="Holroyd N."/>
            <person name="Garciarrubio A."/>
            <person name="Sanchez-Flores A."/>
            <person name="Brooks K.L."/>
            <person name="Tracey A."/>
            <person name="Bobes R.J."/>
            <person name="Fragoso G."/>
            <person name="Sciutto E."/>
            <person name="Aslett M."/>
            <person name="Beasley H."/>
            <person name="Bennett H.M."/>
            <person name="Cai J."/>
            <person name="Camicia F."/>
            <person name="Clark R."/>
            <person name="Cucher M."/>
            <person name="De Silva N."/>
            <person name="Day T.A."/>
            <person name="Deplazes P."/>
            <person name="Estrada K."/>
            <person name="Fernandez C."/>
            <person name="Holland P.W."/>
            <person name="Hou J."/>
            <person name="Hu S."/>
            <person name="Huckvale T."/>
            <person name="Hung S.S."/>
            <person name="Kamenetzky L."/>
            <person name="Keane J.A."/>
            <person name="Kiss F."/>
            <person name="Koziol U."/>
            <person name="Lambert O."/>
            <person name="Liu K."/>
            <person name="Luo X."/>
            <person name="Luo Y."/>
            <person name="Macchiaroli N."/>
            <person name="Nichol S."/>
            <person name="Paps J."/>
            <person name="Parkinson J."/>
            <person name="Pouchkina-Stantcheva N."/>
            <person name="Riddiford N."/>
            <person name="Rosenzvit M."/>
            <person name="Salinas G."/>
            <person name="Wasmuth J.D."/>
            <person name="Zamanian M."/>
            <person name="Zheng Y."/>
            <person name="Cai X."/>
            <person name="Soberon X."/>
            <person name="Olson P.D."/>
            <person name="Laclette J.P."/>
            <person name="Brehm K."/>
            <person name="Berriman M."/>
            <person name="Garciarrubio A."/>
            <person name="Bobes R.J."/>
            <person name="Fragoso G."/>
            <person name="Sanchez-Flores A."/>
            <person name="Estrada K."/>
            <person name="Cevallos M.A."/>
            <person name="Morett E."/>
            <person name="Gonzalez V."/>
            <person name="Portillo T."/>
            <person name="Ochoa-Leyva A."/>
            <person name="Jose M.V."/>
            <person name="Sciutto E."/>
            <person name="Landa A."/>
            <person name="Jimenez L."/>
            <person name="Valdes V."/>
            <person name="Carrero J.C."/>
            <person name="Larralde C."/>
            <person name="Morales-Montor J."/>
            <person name="Limon-Lason J."/>
            <person name="Soberon X."/>
            <person name="Laclette J.P."/>
        </authorList>
    </citation>
    <scope>NUCLEOTIDE SEQUENCE [LARGE SCALE GENOMIC DNA]</scope>
</reference>
<evidence type="ECO:0000256" key="9">
    <source>
        <dbReference type="SAM" id="MobiDB-lite"/>
    </source>
</evidence>
<comment type="subcellular location">
    <subcellularLocation>
        <location evidence="1">Mitochondrion</location>
    </subcellularLocation>
</comment>
<dbReference type="STRING" id="6211.A0A068Y1V1"/>
<dbReference type="EMBL" id="LN902843">
    <property type="protein sequence ID" value="CDS37072.1"/>
    <property type="molecule type" value="Genomic_DNA"/>
</dbReference>
<proteinExistence type="inferred from homology"/>
<accession>A0A068Y1V1</accession>
<evidence type="ECO:0000313" key="11">
    <source>
        <dbReference type="Proteomes" id="UP000017246"/>
    </source>
</evidence>
<evidence type="ECO:0000256" key="2">
    <source>
        <dbReference type="ARBA" id="ARBA00011057"/>
    </source>
</evidence>
<dbReference type="AlphaFoldDB" id="A0A068Y1V1"/>
<dbReference type="Pfam" id="PF15433">
    <property type="entry name" value="MRP-S31"/>
    <property type="match status" value="1"/>
</dbReference>
<dbReference type="GO" id="GO:0005763">
    <property type="term" value="C:mitochondrial small ribosomal subunit"/>
    <property type="evidence" value="ECO:0007669"/>
    <property type="project" value="InterPro"/>
</dbReference>
<keyword evidence="4 10" id="KW-0689">Ribosomal protein</keyword>
<evidence type="ECO:0000256" key="8">
    <source>
        <dbReference type="ARBA" id="ARBA00035363"/>
    </source>
</evidence>
<keyword evidence="5" id="KW-0496">Mitochondrion</keyword>
<keyword evidence="11" id="KW-1185">Reference proteome</keyword>
<dbReference type="Proteomes" id="UP000017246">
    <property type="component" value="Unassembled WGS sequence"/>
</dbReference>
<dbReference type="OMA" id="MELVCAG"/>
<dbReference type="OrthoDB" id="5989925at2759"/>
<comment type="similarity">
    <text evidence="2">Belongs to the mitochondrion-specific ribosomal protein mS31 family.</text>
</comment>
<gene>
    <name evidence="10" type="ORF">EmuJ_000430300</name>
</gene>
<protein>
    <recommendedName>
        <fullName evidence="7">Small ribosomal subunit protein mS31</fullName>
    </recommendedName>
    <alternativeName>
        <fullName evidence="8">28S ribosomal protein S31, mitochondrial</fullName>
    </alternativeName>
</protein>
<dbReference type="PANTHER" id="PTHR13231:SF3">
    <property type="entry name" value="SMALL RIBOSOMAL SUBUNIT PROTEIN MS31"/>
    <property type="match status" value="1"/>
</dbReference>
<reference evidence="10" key="2">
    <citation type="submission" date="2015-11" db="EMBL/GenBank/DDBJ databases">
        <authorList>
            <person name="Zhang Y."/>
            <person name="Guo Z."/>
        </authorList>
    </citation>
    <scope>NUCLEOTIDE SEQUENCE</scope>
</reference>
<dbReference type="PANTHER" id="PTHR13231">
    <property type="entry name" value="MITOCHONDRIAL RIBOSOMAL PROTEIN S31"/>
    <property type="match status" value="1"/>
</dbReference>
<evidence type="ECO:0000256" key="6">
    <source>
        <dbReference type="ARBA" id="ARBA00023274"/>
    </source>
</evidence>
<evidence type="ECO:0000313" key="10">
    <source>
        <dbReference type="EMBL" id="CDS37072.1"/>
    </source>
</evidence>
<evidence type="ECO:0000256" key="7">
    <source>
        <dbReference type="ARBA" id="ARBA00035133"/>
    </source>
</evidence>
<name>A0A068Y1V1_ECHMU</name>
<dbReference type="InterPro" id="IPR026299">
    <property type="entry name" value="MRP-S31"/>
</dbReference>
<keyword evidence="3" id="KW-0809">Transit peptide</keyword>
<sequence length="365" mass="42000">MYILPEHRVSFPLQGFPGSYIYMQATRILNQQNNSLHVALILAFSMLLGFPRHPCPSQSRVFNALRSYSSEGTTSRLMWRKGKSSKRERDRFQSTPIAPSTRQLLEDFLMPESQRIEGKQNGLKGSNSAEYSSDETTHGTRSTGRLPKARDKGAIKFADLFRDFVTTKGQPLRELALVTTRPPRRSTRIRYMEPLPLPAKLNLFDKTPLEEPAAADDSYNNEVFKEIEALEASAYRAKSTHNKFEELIQWTLDGKLWRYPIDNEQDWSEELDTPFHEHIFLNRFARSQAKAKNPAPLEAFMELVCAGLGQNPYLNTKEKRDHIAWFKGYFANKIKDIESAIEEERRTVQAESETRGTKSCFQILK</sequence>
<keyword evidence="6" id="KW-0687">Ribonucleoprotein</keyword>
<dbReference type="eggNOG" id="ENOG502QSX9">
    <property type="taxonomic scope" value="Eukaryota"/>
</dbReference>
<evidence type="ECO:0000256" key="4">
    <source>
        <dbReference type="ARBA" id="ARBA00022980"/>
    </source>
</evidence>
<evidence type="ECO:0000256" key="5">
    <source>
        <dbReference type="ARBA" id="ARBA00023128"/>
    </source>
</evidence>